<accession>A0A086PGS6</accession>
<protein>
    <submittedName>
        <fullName evidence="2">Uncharacterized protein</fullName>
    </submittedName>
</protein>
<feature type="non-terminal residue" evidence="2">
    <location>
        <position position="1162"/>
    </location>
</feature>
<feature type="compositionally biased region" description="Low complexity" evidence="1">
    <location>
        <begin position="160"/>
        <end position="169"/>
    </location>
</feature>
<feature type="region of interest" description="Disordered" evidence="1">
    <location>
        <begin position="332"/>
        <end position="389"/>
    </location>
</feature>
<feature type="region of interest" description="Disordered" evidence="1">
    <location>
        <begin position="470"/>
        <end position="509"/>
    </location>
</feature>
<feature type="region of interest" description="Disordered" evidence="1">
    <location>
        <begin position="562"/>
        <end position="587"/>
    </location>
</feature>
<feature type="region of interest" description="Disordered" evidence="1">
    <location>
        <begin position="113"/>
        <end position="174"/>
    </location>
</feature>
<evidence type="ECO:0000313" key="3">
    <source>
        <dbReference type="Proteomes" id="UP000028840"/>
    </source>
</evidence>
<dbReference type="OrthoDB" id="333744at2759"/>
<sequence>MASVAGFFFQSLNKSLVQVLLQKLGTRFLKYVNADLEKAAVGGLMDHVCLENVTLNLSQINSDLVSHHIPLQLTSGSIAKVEINLYLAHSQLHIILSGLHVLALPSLPSSLADAPCSPSSSPSQQPGAASRSALSSSSRTSADASGHSPTPFSTTHAERPGGPAAPAAASFVPESEADSVSREIYDNQVEKIRTHIRVCTTRLFQEAVRKHLERLQRLARQLRMQWREKQALGASDEVLSAAIDRHGEEAKKLQAYLQAVAQEEAEGQPFLQWLLRYMPNIKIRFNDVHVHYDDARGVLSHPVRCGVKISRLLLQPQQGAWRFFWPADEKATGTKSAENAQRENAPAKTGETSNVFLDFPEGERDSAGVAPPTGETSSTNGGSASGASASGAKDLIYGISIEGFGIYWEDACGTAAATAAGVAARAPIPAPTPGTVFPGLDSSSLVRSPQELAEVLSSLSSAGSAAASKVSLSGSSRRPVPARPLPGGSGASVADEKAGSASGRQSEDACPAAAATAEIFFRRWLLKPVSFQAQLGLHNASPQSGAAAGGLDVAGGALAAGDPRAVPPARDAATALGSGPRGPEPNAVAASRQVNLKLLGRIEEAGVEVELDEGMVMGVSVFLERVRHQRRLRDVRLYRPHTRPRCGWRPEREAGEMHASHCMRGSEAKEGTCKLWWAYAFQFVKLLRRERPATGKDPRGARSTQYWGRMEERTAHMKRYMRIAKRYMLEQRMQRLLNSGASGAAAPHPASSFTDSDASPSALPFALTSPPSSLLSLSSPFLGCVSSSLSSTAASSSGLPYTTSEENLADFFSHFWTKRQAQLRRQETRGPERGSSQGPPDVTRSLFQGDAACGVLRMGARPAQAPFAFGEEDSDASFIVGIVERRPYWAVAQWHMLAAAELEAAEKALLKTRSAASQKDDQKTVARLLASLDQEQRRLTHIQQKRLLASHMPTDDVSSVSVRKKRNGERERGKGVELEEWRRGDNEGRREFKKQGTREALAQVQLQESEQTQAVRRMQEKVQELLQPLQEAVLNYFDTPSSFVNLAREAVQKLLELRKVEDGPDRESVKRMQDAAETYRATARQLHESRAWSLSRERMLCWAEFYRMYTTAFPLTDCVLVDMNELQQLAQQQQDSVLSLAESSRLPVKRAERRAPLEPKKE</sequence>
<evidence type="ECO:0000313" key="2">
    <source>
        <dbReference type="EMBL" id="KFG99557.1"/>
    </source>
</evidence>
<dbReference type="AlphaFoldDB" id="A0A086PGS6"/>
<name>A0A086PGS6_TOXGO</name>
<feature type="compositionally biased region" description="Basic and acidic residues" evidence="1">
    <location>
        <begin position="968"/>
        <end position="978"/>
    </location>
</feature>
<dbReference type="EMBL" id="AEYJ02001826">
    <property type="protein sequence ID" value="KFG99557.1"/>
    <property type="molecule type" value="Genomic_DNA"/>
</dbReference>
<reference evidence="2 3" key="2">
    <citation type="journal article" date="2015" name="Eukaryot. Cell">
        <title>Genetic mapping reveals that sinefungin resistance in Toxoplasma gondii is controlled by a putative amino acid transporter locus that can be used as a negative selectable marker.</title>
        <authorList>
            <person name="Behnke M.S."/>
            <person name="Khan A."/>
            <person name="Sibley L.D."/>
        </authorList>
    </citation>
    <scope>NUCLEOTIDE SEQUENCE [LARGE SCALE GENOMIC DNA]</scope>
    <source>
        <strain evidence="2 3">VAND</strain>
    </source>
</reference>
<reference evidence="2 3" key="1">
    <citation type="submission" date="2014-08" db="EMBL/GenBank/DDBJ databases">
        <authorList>
            <person name="Sibley D."/>
            <person name="Venepally P."/>
            <person name="Karamycheva S."/>
            <person name="Hadjithomas M."/>
            <person name="Khan A."/>
            <person name="Brunk B."/>
            <person name="Roos D."/>
            <person name="Caler E."/>
            <person name="Lorenzi H."/>
        </authorList>
    </citation>
    <scope>NUCLEOTIDE SEQUENCE [LARGE SCALE GENOMIC DNA]</scope>
    <source>
        <strain evidence="2 3">VAND</strain>
    </source>
</reference>
<feature type="compositionally biased region" description="Low complexity" evidence="1">
    <location>
        <begin position="562"/>
        <end position="575"/>
    </location>
</feature>
<feature type="region of interest" description="Disordered" evidence="1">
    <location>
        <begin position="952"/>
        <end position="978"/>
    </location>
</feature>
<dbReference type="VEuPathDB" id="ToxoDB:TGVAND_211150"/>
<dbReference type="Proteomes" id="UP000028840">
    <property type="component" value="Unassembled WGS sequence"/>
</dbReference>
<proteinExistence type="predicted"/>
<organism evidence="2 3">
    <name type="scientific">Toxoplasma gondii VAND</name>
    <dbReference type="NCBI Taxonomy" id="933077"/>
    <lineage>
        <taxon>Eukaryota</taxon>
        <taxon>Sar</taxon>
        <taxon>Alveolata</taxon>
        <taxon>Apicomplexa</taxon>
        <taxon>Conoidasida</taxon>
        <taxon>Coccidia</taxon>
        <taxon>Eucoccidiorida</taxon>
        <taxon>Eimeriorina</taxon>
        <taxon>Sarcocystidae</taxon>
        <taxon>Toxoplasma</taxon>
    </lineage>
</organism>
<comment type="caution">
    <text evidence="2">The sequence shown here is derived from an EMBL/GenBank/DDBJ whole genome shotgun (WGS) entry which is preliminary data.</text>
</comment>
<gene>
    <name evidence="2" type="ORF">TGVAND_211150</name>
</gene>
<evidence type="ECO:0000256" key="1">
    <source>
        <dbReference type="SAM" id="MobiDB-lite"/>
    </source>
</evidence>
<feature type="compositionally biased region" description="Low complexity" evidence="1">
    <location>
        <begin position="113"/>
        <end position="145"/>
    </location>
</feature>
<feature type="region of interest" description="Disordered" evidence="1">
    <location>
        <begin position="822"/>
        <end position="844"/>
    </location>
</feature>